<evidence type="ECO:0000313" key="4">
    <source>
        <dbReference type="Proteomes" id="UP000785679"/>
    </source>
</evidence>
<keyword evidence="2" id="KW-0812">Transmembrane</keyword>
<name>A0A8J8NMK5_HALGN</name>
<comment type="caution">
    <text evidence="3">The sequence shown here is derived from an EMBL/GenBank/DDBJ whole genome shotgun (WGS) entry which is preliminary data.</text>
</comment>
<feature type="transmembrane region" description="Helical" evidence="2">
    <location>
        <begin position="317"/>
        <end position="338"/>
    </location>
</feature>
<protein>
    <submittedName>
        <fullName evidence="3">Uncharacterized protein</fullName>
    </submittedName>
</protein>
<keyword evidence="2" id="KW-1133">Transmembrane helix</keyword>
<evidence type="ECO:0000256" key="2">
    <source>
        <dbReference type="SAM" id="Phobius"/>
    </source>
</evidence>
<keyword evidence="2" id="KW-0472">Membrane</keyword>
<keyword evidence="4" id="KW-1185">Reference proteome</keyword>
<proteinExistence type="predicted"/>
<accession>A0A8J8NMK5</accession>
<dbReference type="EMBL" id="RRYP01012180">
    <property type="protein sequence ID" value="TNV77280.1"/>
    <property type="molecule type" value="Genomic_DNA"/>
</dbReference>
<sequence>MADKEQLLLTDSPPKQPTANQRHADKIQYEINVDNEAFLDLVEIHAISMGGSSHLDENGRKYLFYPIINQSKKGQIGGMELAVLAHRDCRYNQQVGYQNGLQSQLVKGEIHYIEEPSQLKKNFKDESKIREFIVCLKKEKEGQTKKQVLELLGKMYESISVPIYEIDQRNFETVDTALFQMCKILGRANEVAGGQQRRLGYTVAALLGFSIFGILANTLLYFTIVMEEKQWDFHISIQFLIYIGFLVGVLIQYYFIILLCAYIGRKCQEKYQRWTQDKTSNFVLAFAPTFISSLVFGGAIAKLVLLIKNDPSTSLIFGIHLAIYSALVIIFAIVLLCYSNRDVSDRERRTKLMNYQKHKLQKTNL</sequence>
<dbReference type="Proteomes" id="UP000785679">
    <property type="component" value="Unassembled WGS sequence"/>
</dbReference>
<organism evidence="3 4">
    <name type="scientific">Halteria grandinella</name>
    <dbReference type="NCBI Taxonomy" id="5974"/>
    <lineage>
        <taxon>Eukaryota</taxon>
        <taxon>Sar</taxon>
        <taxon>Alveolata</taxon>
        <taxon>Ciliophora</taxon>
        <taxon>Intramacronucleata</taxon>
        <taxon>Spirotrichea</taxon>
        <taxon>Stichotrichia</taxon>
        <taxon>Sporadotrichida</taxon>
        <taxon>Halteriidae</taxon>
        <taxon>Halteria</taxon>
    </lineage>
</organism>
<evidence type="ECO:0000256" key="1">
    <source>
        <dbReference type="SAM" id="MobiDB-lite"/>
    </source>
</evidence>
<evidence type="ECO:0000313" key="3">
    <source>
        <dbReference type="EMBL" id="TNV77280.1"/>
    </source>
</evidence>
<feature type="transmembrane region" description="Helical" evidence="2">
    <location>
        <begin position="203"/>
        <end position="224"/>
    </location>
</feature>
<dbReference type="AlphaFoldDB" id="A0A8J8NMK5"/>
<feature type="region of interest" description="Disordered" evidence="1">
    <location>
        <begin position="1"/>
        <end position="23"/>
    </location>
</feature>
<reference evidence="3" key="1">
    <citation type="submission" date="2019-06" db="EMBL/GenBank/DDBJ databases">
        <authorList>
            <person name="Zheng W."/>
        </authorList>
    </citation>
    <scope>NUCLEOTIDE SEQUENCE</scope>
    <source>
        <strain evidence="3">QDHG01</strain>
    </source>
</reference>
<feature type="transmembrane region" description="Helical" evidence="2">
    <location>
        <begin position="282"/>
        <end position="305"/>
    </location>
</feature>
<gene>
    <name evidence="3" type="ORF">FGO68_gene8753</name>
</gene>
<feature type="transmembrane region" description="Helical" evidence="2">
    <location>
        <begin position="239"/>
        <end position="262"/>
    </location>
</feature>